<dbReference type="HAMAP" id="MF_00338">
    <property type="entry name" value="UPF0145"/>
    <property type="match status" value="1"/>
</dbReference>
<dbReference type="SUPFAM" id="SSF117782">
    <property type="entry name" value="YbjQ-like"/>
    <property type="match status" value="1"/>
</dbReference>
<dbReference type="AlphaFoldDB" id="A0A8A0RKL8"/>
<keyword evidence="4" id="KW-1185">Reference proteome</keyword>
<dbReference type="RefSeq" id="WP_206708410.1">
    <property type="nucleotide sequence ID" value="NZ_CP059066.1"/>
</dbReference>
<sequence>MLLTTTDIKADYEVLGIVRGSKVKAVHLGKDIKAFLKNLIGGDISDYTELMEKAREGAMQEMIKEAEKLGANAIIGIKFSSAQIASGCAEMLVYGTAVKI</sequence>
<dbReference type="PANTHER" id="PTHR34068">
    <property type="entry name" value="UPF0145 PROTEIN YBJQ"/>
    <property type="match status" value="1"/>
</dbReference>
<proteinExistence type="inferred from homology"/>
<accession>A0A8A0RKL8</accession>
<evidence type="ECO:0000256" key="1">
    <source>
        <dbReference type="ARBA" id="ARBA00010751"/>
    </source>
</evidence>
<organism evidence="3 4">
    <name type="scientific">Koleobacter methoxysyntrophicus</name>
    <dbReference type="NCBI Taxonomy" id="2751313"/>
    <lineage>
        <taxon>Bacteria</taxon>
        <taxon>Bacillati</taxon>
        <taxon>Bacillota</taxon>
        <taxon>Clostridia</taxon>
        <taxon>Koleobacterales</taxon>
        <taxon>Koleobacteraceae</taxon>
        <taxon>Koleobacter</taxon>
    </lineage>
</organism>
<evidence type="ECO:0000313" key="4">
    <source>
        <dbReference type="Proteomes" id="UP000662904"/>
    </source>
</evidence>
<dbReference type="Gene3D" id="3.30.110.70">
    <property type="entry name" value="Hypothetical protein apc22750. Chain B"/>
    <property type="match status" value="1"/>
</dbReference>
<name>A0A8A0RKL8_9FIRM</name>
<dbReference type="Pfam" id="PF01906">
    <property type="entry name" value="YbjQ_1"/>
    <property type="match status" value="1"/>
</dbReference>
<comment type="similarity">
    <text evidence="1 2">Belongs to the UPF0145 family.</text>
</comment>
<dbReference type="InterPro" id="IPR035439">
    <property type="entry name" value="UPF0145_dom_sf"/>
</dbReference>
<dbReference type="EMBL" id="CP059066">
    <property type="protein sequence ID" value="QSQ08180.1"/>
    <property type="molecule type" value="Genomic_DNA"/>
</dbReference>
<reference evidence="3" key="1">
    <citation type="submission" date="2020-07" db="EMBL/GenBank/DDBJ databases">
        <title>Koleobacter methoxysyntrophicus gen. nov., sp. nov., a novel anaerobic bacterium isolated from deep subsurface oil field and proposal of Koleobacterales ord. nov. in the phylum Firmicutes.</title>
        <authorList>
            <person name="Sakamoto S."/>
            <person name="Tamaki H."/>
        </authorList>
    </citation>
    <scope>NUCLEOTIDE SEQUENCE</scope>
    <source>
        <strain evidence="3">NRmbB1</strain>
    </source>
</reference>
<gene>
    <name evidence="3" type="ORF">H0A61_00500</name>
</gene>
<evidence type="ECO:0000256" key="2">
    <source>
        <dbReference type="HAMAP-Rule" id="MF_00338"/>
    </source>
</evidence>
<dbReference type="Proteomes" id="UP000662904">
    <property type="component" value="Chromosome"/>
</dbReference>
<dbReference type="InterPro" id="IPR002765">
    <property type="entry name" value="UPF0145_YbjQ-like"/>
</dbReference>
<dbReference type="KEGG" id="kme:H0A61_00500"/>
<dbReference type="PANTHER" id="PTHR34068:SF2">
    <property type="entry name" value="UPF0145 PROTEIN SCO3412"/>
    <property type="match status" value="1"/>
</dbReference>
<evidence type="ECO:0000313" key="3">
    <source>
        <dbReference type="EMBL" id="QSQ08180.1"/>
    </source>
</evidence>
<protein>
    <recommendedName>
        <fullName evidence="2">UPF0145 protein H0A61_00500</fullName>
    </recommendedName>
</protein>